<dbReference type="SUPFAM" id="SSF57903">
    <property type="entry name" value="FYVE/PHD zinc finger"/>
    <property type="match status" value="1"/>
</dbReference>
<name>A0AAD8LQD2_BABGI</name>
<keyword evidence="2" id="KW-1185">Reference proteome</keyword>
<comment type="caution">
    <text evidence="1">The sequence shown here is derived from an EMBL/GenBank/DDBJ whole genome shotgun (WGS) entry which is preliminary data.</text>
</comment>
<dbReference type="InterPro" id="IPR011011">
    <property type="entry name" value="Znf_FYVE_PHD"/>
</dbReference>
<reference evidence="1" key="1">
    <citation type="submission" date="2023-08" db="EMBL/GenBank/DDBJ databases">
        <title>Draft sequence of the Babesia gibsoni genome.</title>
        <authorList>
            <person name="Yamagishi J.Y."/>
            <person name="Xuan X.X."/>
        </authorList>
    </citation>
    <scope>NUCLEOTIDE SEQUENCE</scope>
    <source>
        <strain evidence="1">Azabu</strain>
    </source>
</reference>
<dbReference type="EMBL" id="JAVEPI010000004">
    <property type="protein sequence ID" value="KAK1442437.1"/>
    <property type="molecule type" value="Genomic_DNA"/>
</dbReference>
<protein>
    <recommendedName>
        <fullName evidence="3">FYVE-type domain-containing protein</fullName>
    </recommendedName>
</protein>
<accession>A0AAD8LQD2</accession>
<organism evidence="1 2">
    <name type="scientific">Babesia gibsoni</name>
    <dbReference type="NCBI Taxonomy" id="33632"/>
    <lineage>
        <taxon>Eukaryota</taxon>
        <taxon>Sar</taxon>
        <taxon>Alveolata</taxon>
        <taxon>Apicomplexa</taxon>
        <taxon>Aconoidasida</taxon>
        <taxon>Piroplasmida</taxon>
        <taxon>Babesiidae</taxon>
        <taxon>Babesia</taxon>
    </lineage>
</organism>
<dbReference type="AlphaFoldDB" id="A0AAD8LQD2"/>
<evidence type="ECO:0000313" key="2">
    <source>
        <dbReference type="Proteomes" id="UP001230268"/>
    </source>
</evidence>
<evidence type="ECO:0000313" key="1">
    <source>
        <dbReference type="EMBL" id="KAK1442437.1"/>
    </source>
</evidence>
<gene>
    <name evidence="1" type="ORF">BgAZ_404670</name>
</gene>
<sequence>MSNYIIFDNLTDEFMSFRASQRARSPPRKQRIKEAIKNQYYENVRRMLSIAVADDTAVECSSCQGLLYWTILLPVGKSRFACQLCNETCCASCMSNVVLVCDIHNRLTSQMCIECSEYVERLRARVSPEPATEGFLRLTEAFIKILELYKEANSNLFQLQGYVRLFTIHKQLKEPLPDGTRDKAMSLLMSSTSQRKQISDIKNEITNYKLQEQGNISLLLGIRRSLFVLSTGILYKTIPRINEIVYSLTQLEQVV</sequence>
<evidence type="ECO:0008006" key="3">
    <source>
        <dbReference type="Google" id="ProtNLM"/>
    </source>
</evidence>
<proteinExistence type="predicted"/>
<dbReference type="Proteomes" id="UP001230268">
    <property type="component" value="Unassembled WGS sequence"/>
</dbReference>